<dbReference type="SUPFAM" id="SSF102405">
    <property type="entry name" value="MCP/YpsA-like"/>
    <property type="match status" value="1"/>
</dbReference>
<comment type="similarity">
    <text evidence="1">Belongs to the DprA/Smf family.</text>
</comment>
<dbReference type="GO" id="GO:0009294">
    <property type="term" value="P:DNA-mediated transformation"/>
    <property type="evidence" value="ECO:0007669"/>
    <property type="project" value="InterPro"/>
</dbReference>
<dbReference type="EMBL" id="NMPM01000013">
    <property type="protein sequence ID" value="PAV26896.1"/>
    <property type="molecule type" value="Genomic_DNA"/>
</dbReference>
<dbReference type="Pfam" id="PF17782">
    <property type="entry name" value="WHD_DprA"/>
    <property type="match status" value="1"/>
</dbReference>
<dbReference type="Gene3D" id="3.40.50.450">
    <property type="match status" value="1"/>
</dbReference>
<dbReference type="RefSeq" id="WP_095610090.1">
    <property type="nucleotide sequence ID" value="NZ_NMPM01000013.1"/>
</dbReference>
<feature type="domain" description="DprA winged helix" evidence="3">
    <location>
        <begin position="321"/>
        <end position="380"/>
    </location>
</feature>
<evidence type="ECO:0000256" key="1">
    <source>
        <dbReference type="ARBA" id="ARBA00006525"/>
    </source>
</evidence>
<dbReference type="InterPro" id="IPR036388">
    <property type="entry name" value="WH-like_DNA-bd_sf"/>
</dbReference>
<organism evidence="4 5">
    <name type="scientific">Tamilnaduibacter salinus</name>
    <dbReference type="NCBI Taxonomy" id="1484056"/>
    <lineage>
        <taxon>Bacteria</taxon>
        <taxon>Pseudomonadati</taxon>
        <taxon>Pseudomonadota</taxon>
        <taxon>Gammaproteobacteria</taxon>
        <taxon>Pseudomonadales</taxon>
        <taxon>Marinobacteraceae</taxon>
        <taxon>Tamilnaduibacter</taxon>
    </lineage>
</organism>
<evidence type="ECO:0000259" key="3">
    <source>
        <dbReference type="Pfam" id="PF17782"/>
    </source>
</evidence>
<evidence type="ECO:0000313" key="4">
    <source>
        <dbReference type="EMBL" id="PAV26896.1"/>
    </source>
</evidence>
<dbReference type="Pfam" id="PF02481">
    <property type="entry name" value="DNA_processg_A"/>
    <property type="match status" value="1"/>
</dbReference>
<reference evidence="4 5" key="1">
    <citation type="submission" date="2017-07" db="EMBL/GenBank/DDBJ databases">
        <title>Tamlnaduibacter salinus (Mi-7) genome sequencing.</title>
        <authorList>
            <person name="Verma A."/>
            <person name="Krishnamurthi S."/>
        </authorList>
    </citation>
    <scope>NUCLEOTIDE SEQUENCE [LARGE SCALE GENOMIC DNA]</scope>
    <source>
        <strain evidence="4 5">Mi-7</strain>
    </source>
</reference>
<dbReference type="InterPro" id="IPR003488">
    <property type="entry name" value="DprA"/>
</dbReference>
<feature type="domain" description="Smf/DprA SLOG" evidence="2">
    <location>
        <begin position="97"/>
        <end position="304"/>
    </location>
</feature>
<dbReference type="Proteomes" id="UP000218332">
    <property type="component" value="Unassembled WGS sequence"/>
</dbReference>
<dbReference type="InterPro" id="IPR041614">
    <property type="entry name" value="DprA_WH"/>
</dbReference>
<dbReference type="NCBIfam" id="TIGR00732">
    <property type="entry name" value="dprA"/>
    <property type="match status" value="1"/>
</dbReference>
<gene>
    <name evidence="4" type="primary">dprA</name>
    <name evidence="4" type="ORF">CF392_03565</name>
</gene>
<dbReference type="InterPro" id="IPR057666">
    <property type="entry name" value="DrpA_SLOG"/>
</dbReference>
<evidence type="ECO:0000313" key="5">
    <source>
        <dbReference type="Proteomes" id="UP000218332"/>
    </source>
</evidence>
<proteinExistence type="inferred from homology"/>
<protein>
    <submittedName>
        <fullName evidence="4">DNA-protecting protein DprA</fullName>
    </submittedName>
</protein>
<keyword evidence="5" id="KW-1185">Reference proteome</keyword>
<dbReference type="PANTHER" id="PTHR43022:SF1">
    <property type="entry name" value="PROTEIN SMF"/>
    <property type="match status" value="1"/>
</dbReference>
<dbReference type="PANTHER" id="PTHR43022">
    <property type="entry name" value="PROTEIN SMF"/>
    <property type="match status" value="1"/>
</dbReference>
<accession>A0A2A2I6G6</accession>
<dbReference type="AlphaFoldDB" id="A0A2A2I6G6"/>
<comment type="caution">
    <text evidence="4">The sequence shown here is derived from an EMBL/GenBank/DDBJ whole genome shotgun (WGS) entry which is preliminary data.</text>
</comment>
<dbReference type="Gene3D" id="1.10.10.10">
    <property type="entry name" value="Winged helix-like DNA-binding domain superfamily/Winged helix DNA-binding domain"/>
    <property type="match status" value="1"/>
</dbReference>
<name>A0A2A2I6G6_9GAMM</name>
<sequence>MLLTPPEHRPLSGSDPLSWHLLARLPGIGPQRWQALLDNLDDPATLFNDDAHTLRSMGLPPEARRTVQAWQSGDHRHDAIADALRDQSEAQRLGLTVLTRADPRYPASLEAIHAAPPLLYVRGDPDWLSRPQVAIVGARKATRAGLDHARQFARVLAERGWVVTSGLALGVDGHAHQGALEGGGGTLAVLGTGADVPYPKAHGRLRERIVEQGALVSEFPPGTRPHAGHFPRRNRLISGLSQGVLVVEAGLRSGSLITARLALEQGRDVFAVPGAIHNPQARGCHQLIRQGAALVESVDDIEAELSEWWQPANTPEPAPAPTPAIPDHLEARERQVLSVMETEASSTDQLCDRTGLDADQLMQAILLLEMEGLVRTVPGGFERT</sequence>
<evidence type="ECO:0000259" key="2">
    <source>
        <dbReference type="Pfam" id="PF02481"/>
    </source>
</evidence>